<comment type="function">
    <text evidence="1">Specifically methylates the cytosine at position 967 (m5C967) of 16S rRNA.</text>
</comment>
<evidence type="ECO:0000259" key="15">
    <source>
        <dbReference type="PROSITE" id="PS51686"/>
    </source>
</evidence>
<evidence type="ECO:0000313" key="16">
    <source>
        <dbReference type="EMBL" id="ABM63084.1"/>
    </source>
</evidence>
<dbReference type="PRINTS" id="PR02008">
    <property type="entry name" value="RCMTFAMILY"/>
</dbReference>
<dbReference type="Gene3D" id="1.10.940.10">
    <property type="entry name" value="NusB-like"/>
    <property type="match status" value="1"/>
</dbReference>
<evidence type="ECO:0000313" key="17">
    <source>
        <dbReference type="Proteomes" id="UP000000647"/>
    </source>
</evidence>
<evidence type="ECO:0000256" key="14">
    <source>
        <dbReference type="PROSITE-ProRule" id="PRU01023"/>
    </source>
</evidence>
<dbReference type="PANTHER" id="PTHR22807:SF61">
    <property type="entry name" value="NOL1_NOP2_SUN FAMILY PROTEIN _ ANTITERMINATION NUSB DOMAIN-CONTAINING PROTEIN"/>
    <property type="match status" value="1"/>
</dbReference>
<dbReference type="OrthoDB" id="9810297at2"/>
<dbReference type="EC" id="2.1.1.176" evidence="4"/>
<evidence type="ECO:0000256" key="12">
    <source>
        <dbReference type="ARBA" id="ARBA00031088"/>
    </source>
</evidence>
<feature type="active site" description="Nucleophile" evidence="14">
    <location>
        <position position="370"/>
    </location>
</feature>
<accession>A1WZH2</accession>
<dbReference type="InterPro" id="IPR035926">
    <property type="entry name" value="NusB-like_sf"/>
</dbReference>
<dbReference type="eggNOG" id="COG0781">
    <property type="taxonomic scope" value="Bacteria"/>
</dbReference>
<dbReference type="PANTHER" id="PTHR22807">
    <property type="entry name" value="NOP2 YEAST -RELATED NOL1/NOP2/FMU SUN DOMAIN-CONTAINING"/>
    <property type="match status" value="1"/>
</dbReference>
<evidence type="ECO:0000256" key="11">
    <source>
        <dbReference type="ARBA" id="ARBA00030399"/>
    </source>
</evidence>
<comment type="subcellular location">
    <subcellularLocation>
        <location evidence="2">Cytoplasm</location>
    </subcellularLocation>
</comment>
<feature type="binding site" evidence="14">
    <location>
        <position position="298"/>
    </location>
    <ligand>
        <name>S-adenosyl-L-methionine</name>
        <dbReference type="ChEBI" id="CHEBI:59789"/>
    </ligand>
</feature>
<dbReference type="GO" id="GO:0008649">
    <property type="term" value="F:rRNA methyltransferase activity"/>
    <property type="evidence" value="ECO:0007669"/>
    <property type="project" value="InterPro"/>
</dbReference>
<keyword evidence="6" id="KW-0698">rRNA processing</keyword>
<feature type="domain" description="SAM-dependent MTase RsmB/NOP-type" evidence="15">
    <location>
        <begin position="159"/>
        <end position="427"/>
    </location>
</feature>
<dbReference type="Pfam" id="PF22458">
    <property type="entry name" value="RsmF-B_ferredox"/>
    <property type="match status" value="1"/>
</dbReference>
<proteinExistence type="inferred from homology"/>
<dbReference type="RefSeq" id="WP_011815106.1">
    <property type="nucleotide sequence ID" value="NC_008789.1"/>
</dbReference>
<comment type="catalytic activity">
    <reaction evidence="13">
        <text>cytidine(967) in 16S rRNA + S-adenosyl-L-methionine = 5-methylcytidine(967) in 16S rRNA + S-adenosyl-L-homocysteine + H(+)</text>
        <dbReference type="Rhea" id="RHEA:42748"/>
        <dbReference type="Rhea" id="RHEA-COMP:10219"/>
        <dbReference type="Rhea" id="RHEA-COMP:10220"/>
        <dbReference type="ChEBI" id="CHEBI:15378"/>
        <dbReference type="ChEBI" id="CHEBI:57856"/>
        <dbReference type="ChEBI" id="CHEBI:59789"/>
        <dbReference type="ChEBI" id="CHEBI:74483"/>
        <dbReference type="ChEBI" id="CHEBI:82748"/>
        <dbReference type="EC" id="2.1.1.176"/>
    </reaction>
</comment>
<evidence type="ECO:0000256" key="4">
    <source>
        <dbReference type="ARBA" id="ARBA00012140"/>
    </source>
</evidence>
<protein>
    <recommendedName>
        <fullName evidence="4">16S rRNA (cytosine(967)-C(5))-methyltransferase</fullName>
        <ecNumber evidence="4">2.1.1.176</ecNumber>
    </recommendedName>
    <alternativeName>
        <fullName evidence="11">16S rRNA m5C967 methyltransferase</fullName>
    </alternativeName>
    <alternativeName>
        <fullName evidence="12">rRNA (cytosine-C(5)-)-methyltransferase RsmB</fullName>
    </alternativeName>
</protein>
<keyword evidence="10 14" id="KW-0694">RNA-binding</keyword>
<keyword evidence="9 14" id="KW-0949">S-adenosyl-L-methionine</keyword>
<dbReference type="SUPFAM" id="SSF48013">
    <property type="entry name" value="NusB-like"/>
    <property type="match status" value="1"/>
</dbReference>
<keyword evidence="8 14" id="KW-0808">Transferase</keyword>
<dbReference type="Proteomes" id="UP000000647">
    <property type="component" value="Chromosome"/>
</dbReference>
<evidence type="ECO:0000256" key="7">
    <source>
        <dbReference type="ARBA" id="ARBA00022603"/>
    </source>
</evidence>
<dbReference type="InterPro" id="IPR018314">
    <property type="entry name" value="RsmB/NOL1/NOP2-like_CS"/>
</dbReference>
<dbReference type="InterPro" id="IPR006027">
    <property type="entry name" value="NusB_RsmB_TIM44"/>
</dbReference>
<dbReference type="CDD" id="cd02440">
    <property type="entry name" value="AdoMet_MTases"/>
    <property type="match status" value="1"/>
</dbReference>
<keyword evidence="17" id="KW-1185">Reference proteome</keyword>
<dbReference type="NCBIfam" id="TIGR00563">
    <property type="entry name" value="rsmB"/>
    <property type="match status" value="1"/>
</dbReference>
<feature type="binding site" evidence="14">
    <location>
        <begin position="249"/>
        <end position="255"/>
    </location>
    <ligand>
        <name>S-adenosyl-L-methionine</name>
        <dbReference type="ChEBI" id="CHEBI:59789"/>
    </ligand>
</feature>
<dbReference type="PROSITE" id="PS51686">
    <property type="entry name" value="SAM_MT_RSMB_NOP"/>
    <property type="match status" value="1"/>
</dbReference>
<reference evidence="17" key="1">
    <citation type="submission" date="2006-12" db="EMBL/GenBank/DDBJ databases">
        <title>Complete sequence of Halorhodospira halophila SL1.</title>
        <authorList>
            <consortium name="US DOE Joint Genome Institute"/>
            <person name="Copeland A."/>
            <person name="Lucas S."/>
            <person name="Lapidus A."/>
            <person name="Barry K."/>
            <person name="Detter J.C."/>
            <person name="Glavina del Rio T."/>
            <person name="Hammon N."/>
            <person name="Israni S."/>
            <person name="Dalin E."/>
            <person name="Tice H."/>
            <person name="Pitluck S."/>
            <person name="Saunders E."/>
            <person name="Brettin T."/>
            <person name="Bruce D."/>
            <person name="Han C."/>
            <person name="Tapia R."/>
            <person name="Schmutz J."/>
            <person name="Larimer F."/>
            <person name="Land M."/>
            <person name="Hauser L."/>
            <person name="Kyrpides N."/>
            <person name="Mikhailova N."/>
            <person name="Hoff W."/>
            <person name="Richardson P."/>
        </authorList>
    </citation>
    <scope>NUCLEOTIDE SEQUENCE [LARGE SCALE GENOMIC DNA]</scope>
    <source>
        <strain evidence="17">DSM 244 / SL1</strain>
    </source>
</reference>
<dbReference type="HOGENOM" id="CLU_005316_0_4_6"/>
<dbReference type="SUPFAM" id="SSF53335">
    <property type="entry name" value="S-adenosyl-L-methionine-dependent methyltransferases"/>
    <property type="match status" value="1"/>
</dbReference>
<dbReference type="EMBL" id="CP000544">
    <property type="protein sequence ID" value="ABM63084.1"/>
    <property type="molecule type" value="Genomic_DNA"/>
</dbReference>
<dbReference type="InterPro" id="IPR029063">
    <property type="entry name" value="SAM-dependent_MTases_sf"/>
</dbReference>
<dbReference type="GO" id="GO:0005737">
    <property type="term" value="C:cytoplasm"/>
    <property type="evidence" value="ECO:0007669"/>
    <property type="project" value="UniProtKB-SubCell"/>
</dbReference>
<dbReference type="GO" id="GO:0003723">
    <property type="term" value="F:RNA binding"/>
    <property type="evidence" value="ECO:0007669"/>
    <property type="project" value="UniProtKB-UniRule"/>
</dbReference>
<dbReference type="Pfam" id="PF01029">
    <property type="entry name" value="NusB"/>
    <property type="match status" value="1"/>
</dbReference>
<dbReference type="InterPro" id="IPR001678">
    <property type="entry name" value="MeTrfase_RsmB-F_NOP2_dom"/>
</dbReference>
<reference evidence="16 17" key="2">
    <citation type="journal article" date="2013" name="Stand. Genomic Sci.">
        <title>Complete genome sequence of Halorhodospira halophila SL1.</title>
        <authorList>
            <person name="Challacombe J.F."/>
            <person name="Majid S."/>
            <person name="Deole R."/>
            <person name="Brettin T.S."/>
            <person name="Bruce D."/>
            <person name="Delano S.F."/>
            <person name="Detter J.C."/>
            <person name="Gleasner C.D."/>
            <person name="Han C.S."/>
            <person name="Misra M."/>
            <person name="Reitenga K.G."/>
            <person name="Mikhailova N."/>
            <person name="Woyke T."/>
            <person name="Pitluck S."/>
            <person name="Nolan M."/>
            <person name="Land M.L."/>
            <person name="Saunders E."/>
            <person name="Tapia R."/>
            <person name="Lapidus A."/>
            <person name="Ivanova N."/>
            <person name="Hoff W.D."/>
        </authorList>
    </citation>
    <scope>NUCLEOTIDE SEQUENCE [LARGE SCALE GENOMIC DNA]</scope>
    <source>
        <strain evidence="17">DSM 244 / SL1</strain>
    </source>
</reference>
<dbReference type="FunFam" id="3.40.50.150:FF:000022">
    <property type="entry name" value="Ribosomal RNA small subunit methyltransferase B"/>
    <property type="match status" value="1"/>
</dbReference>
<evidence type="ECO:0000256" key="10">
    <source>
        <dbReference type="ARBA" id="ARBA00022884"/>
    </source>
</evidence>
<dbReference type="PROSITE" id="PS01153">
    <property type="entry name" value="NOL1_NOP2_SUN"/>
    <property type="match status" value="1"/>
</dbReference>
<dbReference type="InterPro" id="IPR023267">
    <property type="entry name" value="RCMT"/>
</dbReference>
<dbReference type="Gene3D" id="1.10.287.730">
    <property type="entry name" value="Helix hairpin bin"/>
    <property type="match status" value="1"/>
</dbReference>
<dbReference type="Pfam" id="PF01189">
    <property type="entry name" value="Methyltr_RsmB-F"/>
    <property type="match status" value="1"/>
</dbReference>
<evidence type="ECO:0000256" key="13">
    <source>
        <dbReference type="ARBA" id="ARBA00047283"/>
    </source>
</evidence>
<evidence type="ECO:0000256" key="5">
    <source>
        <dbReference type="ARBA" id="ARBA00022490"/>
    </source>
</evidence>
<keyword evidence="5" id="KW-0963">Cytoplasm</keyword>
<gene>
    <name evidence="16" type="ordered locus">Hhal_2321</name>
</gene>
<evidence type="ECO:0000256" key="9">
    <source>
        <dbReference type="ARBA" id="ARBA00022691"/>
    </source>
</evidence>
<dbReference type="GO" id="GO:0006355">
    <property type="term" value="P:regulation of DNA-templated transcription"/>
    <property type="evidence" value="ECO:0007669"/>
    <property type="project" value="InterPro"/>
</dbReference>
<evidence type="ECO:0000256" key="3">
    <source>
        <dbReference type="ARBA" id="ARBA00007494"/>
    </source>
</evidence>
<evidence type="ECO:0000256" key="2">
    <source>
        <dbReference type="ARBA" id="ARBA00004496"/>
    </source>
</evidence>
<evidence type="ECO:0000256" key="6">
    <source>
        <dbReference type="ARBA" id="ARBA00022552"/>
    </source>
</evidence>
<evidence type="ECO:0000256" key="1">
    <source>
        <dbReference type="ARBA" id="ARBA00002724"/>
    </source>
</evidence>
<dbReference type="STRING" id="349124.Hhal_2321"/>
<feature type="binding site" evidence="14">
    <location>
        <position position="317"/>
    </location>
    <ligand>
        <name>S-adenosyl-L-methionine</name>
        <dbReference type="ChEBI" id="CHEBI:59789"/>
    </ligand>
</feature>
<dbReference type="NCBIfam" id="NF008149">
    <property type="entry name" value="PRK10901.1"/>
    <property type="match status" value="1"/>
</dbReference>
<dbReference type="InterPro" id="IPR004573">
    <property type="entry name" value="rRNA_ssu_MeTfrase_B"/>
</dbReference>
<feature type="binding site" evidence="14">
    <location>
        <position position="272"/>
    </location>
    <ligand>
        <name>S-adenosyl-L-methionine</name>
        <dbReference type="ChEBI" id="CHEBI:59789"/>
    </ligand>
</feature>
<dbReference type="Gene3D" id="3.30.70.1170">
    <property type="entry name" value="Sun protein, domain 3"/>
    <property type="match status" value="1"/>
</dbReference>
<dbReference type="AlphaFoldDB" id="A1WZH2"/>
<sequence length="429" mass="46451">MSTPPRVAAVHVLERVLERGETLDEALEAQFSRVSERNRSLLQALVYGALRWLTRLEAQVATLTPRDDWRADPLLRGLLVIGAWEAQGLATPAHAAVSEAVDAARRLRRARAAGMVNAVLRKLHKATPPGPADEAARYALPPWLLDHLRRAWPEDWPAVAEAGNAHPPMTLRFDRNRISREACLQSLAEQEIPAHPGEVAPSAATLHAPVPVARLPGFAEGWLSVQDEAAQLAAPLLDPQPGDRVLDACAAPGGKTLHLLEHTPTAAVTALDRSSRRLRQVRDNLARGGYEAQCLAADAADPEAWWDGEPFQRILLDAPCTGSGVIRRHPDIKWLRGVDDPARMAAAQRHLLAALWRVLAPGGRLLYATCSIFPEENEQVVAGFLAEHADAKPGPLAPVGRCTGSGCQILPGEHGMDGFFYACLERSAA</sequence>
<dbReference type="eggNOG" id="COG0144">
    <property type="taxonomic scope" value="Bacteria"/>
</dbReference>
<keyword evidence="7 14" id="KW-0489">Methyltransferase</keyword>
<name>A1WZH2_HALHL</name>
<organism evidence="16 17">
    <name type="scientific">Halorhodospira halophila (strain DSM 244 / SL1)</name>
    <name type="common">Ectothiorhodospira halophila (strain DSM 244 / SL1)</name>
    <dbReference type="NCBI Taxonomy" id="349124"/>
    <lineage>
        <taxon>Bacteria</taxon>
        <taxon>Pseudomonadati</taxon>
        <taxon>Pseudomonadota</taxon>
        <taxon>Gammaproteobacteria</taxon>
        <taxon>Chromatiales</taxon>
        <taxon>Ectothiorhodospiraceae</taxon>
        <taxon>Halorhodospira</taxon>
    </lineage>
</organism>
<dbReference type="Gene3D" id="3.40.50.150">
    <property type="entry name" value="Vaccinia Virus protein VP39"/>
    <property type="match status" value="1"/>
</dbReference>
<dbReference type="InterPro" id="IPR054728">
    <property type="entry name" value="RsmB-like_ferredoxin"/>
</dbReference>
<dbReference type="KEGG" id="hha:Hhal_2321"/>
<comment type="similarity">
    <text evidence="3 14">Belongs to the class I-like SAM-binding methyltransferase superfamily. RsmB/NOP family.</text>
</comment>
<evidence type="ECO:0000256" key="8">
    <source>
        <dbReference type="ARBA" id="ARBA00022679"/>
    </source>
</evidence>
<dbReference type="InterPro" id="IPR049560">
    <property type="entry name" value="MeTrfase_RsmB-F_NOP2_cat"/>
</dbReference>